<dbReference type="PANTHER" id="PTHR31061:SF24">
    <property type="entry name" value="LD22376P"/>
    <property type="match status" value="1"/>
</dbReference>
<keyword evidence="1" id="KW-0812">Transmembrane</keyword>
<sequence length="198" mass="22569">DRTLFGEAHLYREWLPDGGRIFFDPEGLLSTLPCIAQVIIGYFCGNILREKTEIHHRLLQISILGIALLFAGWLLSYGCPLNKKVWSPTFVLVTCGFASLLLVFLTWLIDIRKKQKWGYPFHVFGTNPLFIYIVAGVLATLLEVITVGESSLQEKIYTSIWSVLPDAHLASLIYALLFIGFNYLIVWGLYKKQLFIKI</sequence>
<proteinExistence type="predicted"/>
<comment type="caution">
    <text evidence="2">The sequence shown here is derived from an EMBL/GenBank/DDBJ whole genome shotgun (WGS) entry which is preliminary data.</text>
</comment>
<feature type="transmembrane region" description="Helical" evidence="1">
    <location>
        <begin position="57"/>
        <end position="77"/>
    </location>
</feature>
<keyword evidence="1" id="KW-0472">Membrane</keyword>
<feature type="transmembrane region" description="Helical" evidence="1">
    <location>
        <begin position="89"/>
        <end position="109"/>
    </location>
</feature>
<gene>
    <name evidence="2" type="ORF">F3D71_14770</name>
</gene>
<feature type="transmembrane region" description="Helical" evidence="1">
    <location>
        <begin position="129"/>
        <end position="148"/>
    </location>
</feature>
<evidence type="ECO:0000256" key="1">
    <source>
        <dbReference type="SAM" id="Phobius"/>
    </source>
</evidence>
<feature type="non-terminal residue" evidence="2">
    <location>
        <position position="1"/>
    </location>
</feature>
<feature type="transmembrane region" description="Helical" evidence="1">
    <location>
        <begin position="27"/>
        <end position="45"/>
    </location>
</feature>
<protein>
    <submittedName>
        <fullName evidence="2">DUF5009 domain-containing protein</fullName>
    </submittedName>
</protein>
<evidence type="ECO:0000313" key="2">
    <source>
        <dbReference type="EMBL" id="KAA3950871.1"/>
    </source>
</evidence>
<name>A0A5M5C3Z9_BACOV</name>
<reference evidence="2 3" key="1">
    <citation type="journal article" date="2019" name="Nat. Med.">
        <title>A library of human gut bacterial isolates paired with longitudinal multiomics data enables mechanistic microbiome research.</title>
        <authorList>
            <person name="Poyet M."/>
            <person name="Groussin M."/>
            <person name="Gibbons S.M."/>
            <person name="Avila-Pacheco J."/>
            <person name="Jiang X."/>
            <person name="Kearney S.M."/>
            <person name="Perrotta A.R."/>
            <person name="Berdy B."/>
            <person name="Zhao S."/>
            <person name="Lieberman T.D."/>
            <person name="Swanson P.K."/>
            <person name="Smith M."/>
            <person name="Roesemann S."/>
            <person name="Alexander J.E."/>
            <person name="Rich S.A."/>
            <person name="Livny J."/>
            <person name="Vlamakis H."/>
            <person name="Clish C."/>
            <person name="Bullock K."/>
            <person name="Deik A."/>
            <person name="Scott J."/>
            <person name="Pierce K.A."/>
            <person name="Xavier R.J."/>
            <person name="Alm E.J."/>
        </authorList>
    </citation>
    <scope>NUCLEOTIDE SEQUENCE [LARGE SCALE GENOMIC DNA]</scope>
    <source>
        <strain evidence="2 3">BIOML-A163</strain>
    </source>
</reference>
<dbReference type="EMBL" id="VWLE01000208">
    <property type="protein sequence ID" value="KAA3950871.1"/>
    <property type="molecule type" value="Genomic_DNA"/>
</dbReference>
<accession>A0A5M5C3Z9</accession>
<keyword evidence="1" id="KW-1133">Transmembrane helix</keyword>
<dbReference type="AlphaFoldDB" id="A0A5M5C3Z9"/>
<dbReference type="PANTHER" id="PTHR31061">
    <property type="entry name" value="LD22376P"/>
    <property type="match status" value="1"/>
</dbReference>
<dbReference type="Proteomes" id="UP000323717">
    <property type="component" value="Unassembled WGS sequence"/>
</dbReference>
<feature type="transmembrane region" description="Helical" evidence="1">
    <location>
        <begin position="168"/>
        <end position="190"/>
    </location>
</feature>
<evidence type="ECO:0000313" key="3">
    <source>
        <dbReference type="Proteomes" id="UP000323717"/>
    </source>
</evidence>
<organism evidence="2 3">
    <name type="scientific">Bacteroides ovatus</name>
    <dbReference type="NCBI Taxonomy" id="28116"/>
    <lineage>
        <taxon>Bacteria</taxon>
        <taxon>Pseudomonadati</taxon>
        <taxon>Bacteroidota</taxon>
        <taxon>Bacteroidia</taxon>
        <taxon>Bacteroidales</taxon>
        <taxon>Bacteroidaceae</taxon>
        <taxon>Bacteroides</taxon>
    </lineage>
</organism>